<dbReference type="PANTHER" id="PTHR21860:SF2">
    <property type="entry name" value="GENERAL TRANSCRIPTION FACTOR 3C POLYPEPTIDE 6"/>
    <property type="match status" value="1"/>
</dbReference>
<gene>
    <name evidence="3" type="ORF">ElyMa_003277600</name>
</gene>
<feature type="domain" description="Transcription factor TFIIIC triple barrel" evidence="2">
    <location>
        <begin position="12"/>
        <end position="103"/>
    </location>
</feature>
<comment type="caution">
    <text evidence="3">The sequence shown here is derived from an EMBL/GenBank/DDBJ whole genome shotgun (WGS) entry which is preliminary data.</text>
</comment>
<dbReference type="Proteomes" id="UP000762676">
    <property type="component" value="Unassembled WGS sequence"/>
</dbReference>
<dbReference type="Gene3D" id="2.60.40.4370">
    <property type="match status" value="1"/>
</dbReference>
<keyword evidence="4" id="KW-1185">Reference proteome</keyword>
<dbReference type="InterPro" id="IPR019481">
    <property type="entry name" value="TFIIIC_triple_barrel"/>
</dbReference>
<reference evidence="3 4" key="1">
    <citation type="journal article" date="2021" name="Elife">
        <title>Chloroplast acquisition without the gene transfer in kleptoplastic sea slugs, Plakobranchus ocellatus.</title>
        <authorList>
            <person name="Maeda T."/>
            <person name="Takahashi S."/>
            <person name="Yoshida T."/>
            <person name="Shimamura S."/>
            <person name="Takaki Y."/>
            <person name="Nagai Y."/>
            <person name="Toyoda A."/>
            <person name="Suzuki Y."/>
            <person name="Arimoto A."/>
            <person name="Ishii H."/>
            <person name="Satoh N."/>
            <person name="Nishiyama T."/>
            <person name="Hasebe M."/>
            <person name="Maruyama T."/>
            <person name="Minagawa J."/>
            <person name="Obokata J."/>
            <person name="Shigenobu S."/>
        </authorList>
    </citation>
    <scope>NUCLEOTIDE SEQUENCE [LARGE SCALE GENOMIC DNA]</scope>
</reference>
<dbReference type="Pfam" id="PF10419">
    <property type="entry name" value="TFIIIC_sub6"/>
    <property type="match status" value="1"/>
</dbReference>
<sequence>MAEAESVDSENEWEETLMMLQLPSKASTNKIEGNSYCQILGISSEQPLVKIKNHMFTGQLSQTMGTHLFLEVDDKSGSTQAKRNEIKSVTMSEKTMVLDPVYLEAKKDKTSQNGKATMKDEELS</sequence>
<dbReference type="GO" id="GO:0006383">
    <property type="term" value="P:transcription by RNA polymerase III"/>
    <property type="evidence" value="ECO:0007669"/>
    <property type="project" value="InterPro"/>
</dbReference>
<dbReference type="InterPro" id="IPR042771">
    <property type="entry name" value="GTF3C6-like"/>
</dbReference>
<evidence type="ECO:0000259" key="2">
    <source>
        <dbReference type="Pfam" id="PF10419"/>
    </source>
</evidence>
<dbReference type="AlphaFoldDB" id="A0AAV4JB32"/>
<evidence type="ECO:0000256" key="1">
    <source>
        <dbReference type="SAM" id="MobiDB-lite"/>
    </source>
</evidence>
<proteinExistence type="predicted"/>
<protein>
    <submittedName>
        <fullName evidence="3">Proteinral transcription factor 3c polypeptide</fullName>
    </submittedName>
</protein>
<dbReference type="GO" id="GO:0000127">
    <property type="term" value="C:transcription factor TFIIIC complex"/>
    <property type="evidence" value="ECO:0007669"/>
    <property type="project" value="TreeGrafter"/>
</dbReference>
<dbReference type="PANTHER" id="PTHR21860">
    <property type="entry name" value="TRANSCRIPTION INITIATION FACTOR IIIC TFIIIC , POLYPEPTIDE 6-RELATED"/>
    <property type="match status" value="1"/>
</dbReference>
<accession>A0AAV4JB32</accession>
<evidence type="ECO:0000313" key="3">
    <source>
        <dbReference type="EMBL" id="GFS19010.1"/>
    </source>
</evidence>
<name>A0AAV4JB32_9GAST</name>
<evidence type="ECO:0000313" key="4">
    <source>
        <dbReference type="Proteomes" id="UP000762676"/>
    </source>
</evidence>
<feature type="region of interest" description="Disordered" evidence="1">
    <location>
        <begin position="105"/>
        <end position="124"/>
    </location>
</feature>
<dbReference type="EMBL" id="BMAT01006749">
    <property type="protein sequence ID" value="GFS19010.1"/>
    <property type="molecule type" value="Genomic_DNA"/>
</dbReference>
<organism evidence="3 4">
    <name type="scientific">Elysia marginata</name>
    <dbReference type="NCBI Taxonomy" id="1093978"/>
    <lineage>
        <taxon>Eukaryota</taxon>
        <taxon>Metazoa</taxon>
        <taxon>Spiralia</taxon>
        <taxon>Lophotrochozoa</taxon>
        <taxon>Mollusca</taxon>
        <taxon>Gastropoda</taxon>
        <taxon>Heterobranchia</taxon>
        <taxon>Euthyneura</taxon>
        <taxon>Panpulmonata</taxon>
        <taxon>Sacoglossa</taxon>
        <taxon>Placobranchoidea</taxon>
        <taxon>Plakobranchidae</taxon>
        <taxon>Elysia</taxon>
    </lineage>
</organism>